<dbReference type="SUPFAM" id="SSF52096">
    <property type="entry name" value="ClpP/crotonase"/>
    <property type="match status" value="1"/>
</dbReference>
<dbReference type="InterPro" id="IPR005151">
    <property type="entry name" value="Tail-specific_protease"/>
</dbReference>
<evidence type="ECO:0000256" key="2">
    <source>
        <dbReference type="ARBA" id="ARBA00022670"/>
    </source>
</evidence>
<keyword evidence="4 5" id="KW-0720">Serine protease</keyword>
<dbReference type="Gene3D" id="3.90.226.10">
    <property type="entry name" value="2-enoyl-CoA Hydratase, Chain A, domain 1"/>
    <property type="match status" value="1"/>
</dbReference>
<evidence type="ECO:0000256" key="4">
    <source>
        <dbReference type="ARBA" id="ARBA00022825"/>
    </source>
</evidence>
<comment type="similarity">
    <text evidence="1 5">Belongs to the peptidase S41A family.</text>
</comment>
<dbReference type="GO" id="GO:0004175">
    <property type="term" value="F:endopeptidase activity"/>
    <property type="evidence" value="ECO:0007669"/>
    <property type="project" value="TreeGrafter"/>
</dbReference>
<evidence type="ECO:0000313" key="9">
    <source>
        <dbReference type="Proteomes" id="UP000182011"/>
    </source>
</evidence>
<dbReference type="InterPro" id="IPR004447">
    <property type="entry name" value="Peptidase_S41A"/>
</dbReference>
<evidence type="ECO:0000256" key="3">
    <source>
        <dbReference type="ARBA" id="ARBA00022801"/>
    </source>
</evidence>
<dbReference type="PANTHER" id="PTHR32060:SF30">
    <property type="entry name" value="CARBOXY-TERMINAL PROCESSING PROTEASE CTPA"/>
    <property type="match status" value="1"/>
</dbReference>
<accession>A0A0P1LD24</accession>
<accession>A0A0P1M5K8</accession>
<accession>A0A0S4N2M4</accession>
<dbReference type="GO" id="GO:0030288">
    <property type="term" value="C:outer membrane-bounded periplasmic space"/>
    <property type="evidence" value="ECO:0007669"/>
    <property type="project" value="TreeGrafter"/>
</dbReference>
<accession>A0A0P1PAS1</accession>
<dbReference type="RefSeq" id="WP_047134089.1">
    <property type="nucleotide sequence ID" value="NZ_CZVI01000020.1"/>
</dbReference>
<dbReference type="PANTHER" id="PTHR32060">
    <property type="entry name" value="TAIL-SPECIFIC PROTEASE"/>
    <property type="match status" value="1"/>
</dbReference>
<protein>
    <submittedName>
        <fullName evidence="8">C-terminal processing peptidase-3. Serine peptidase. MEROPS family S41A</fullName>
    </submittedName>
</protein>
<evidence type="ECO:0000313" key="10">
    <source>
        <dbReference type="Proteomes" id="UP000182200"/>
    </source>
</evidence>
<sequence length="525" mass="58866">MFRQKFSPLTIIITLIVGVVIGANLNSLLSTDDVYIQIMKLNDVLNLTRKNYVDKVDTQTLVEAAIEGMLGVLDPHSVYIPAKAMERVNEDIRGSFEGIGIEFTIINDTINVVSPIAGGPSEQLGIMAGDKIIKIDDEPAIGLKNEDVIKKLRGPKGTKVKVTILRPGVKELLDFVITRDKISIYSVDVAVMVSKDVGYISVNRFSETTDREFKEAVQKLKSQGMKKLILDLRNNPGGLLSEAVRLADEFLPKGKLIVYTKGRLPEYNEEFYATSEGVLEDVPVIVLVNQGSASGSEIVAGAIQDWDRGLVVGDTTFGKGLVQRQFPLNDGSAIRLTTARYYTPSGRLIQKPYEGKKYTALAEHPGKGKDSVKIAYNTKILSRPVYGGGGIAPDFFVKTQTLTDLSVNIRRQNLFYIFISNFMDNKGNEIRAKYANNFEYFRKNFQITDEMLNEFKNFVVSKGIKWDEEQYQKDMAYIKAILKAHIARFIWRNEGWYPIMLEVDEQFQKALELMPQAEKLLASSK</sequence>
<accession>A0A0N7MSA7</accession>
<reference evidence="8 9" key="2">
    <citation type="submission" date="2015-11" db="EMBL/GenBank/DDBJ databases">
        <authorList>
            <person name="Zhang Y."/>
            <person name="Guo Z."/>
        </authorList>
    </citation>
    <scope>NUCLEOTIDE SEQUENCE [LARGE SCALE GENOMIC DNA]</scope>
    <source>
        <strain evidence="8">JGI-4</strain>
    </source>
</reference>
<accession>A0A0P1LFY9</accession>
<dbReference type="InterPro" id="IPR055210">
    <property type="entry name" value="CtpA/B_N"/>
</dbReference>
<dbReference type="GO" id="GO:0006508">
    <property type="term" value="P:proteolysis"/>
    <property type="evidence" value="ECO:0007669"/>
    <property type="project" value="UniProtKB-KW"/>
</dbReference>
<evidence type="ECO:0000256" key="1">
    <source>
        <dbReference type="ARBA" id="ARBA00009179"/>
    </source>
</evidence>
<evidence type="ECO:0000313" key="7">
    <source>
        <dbReference type="EMBL" id="CUS90201.1"/>
    </source>
</evidence>
<dbReference type="SUPFAM" id="SSF50156">
    <property type="entry name" value="PDZ domain-like"/>
    <property type="match status" value="1"/>
</dbReference>
<dbReference type="EMBL" id="FAOP01000004">
    <property type="protein sequence ID" value="CUU04173.1"/>
    <property type="molecule type" value="Genomic_DNA"/>
</dbReference>
<name>A0A0P1M5K8_9BACT</name>
<dbReference type="Proteomes" id="UP000182200">
    <property type="component" value="Unassembled WGS sequence"/>
</dbReference>
<dbReference type="FunFam" id="3.90.226.10:FF:000029">
    <property type="entry name" value="Peptidase, S41 family"/>
    <property type="match status" value="1"/>
</dbReference>
<evidence type="ECO:0000256" key="5">
    <source>
        <dbReference type="RuleBase" id="RU004404"/>
    </source>
</evidence>
<accession>A0A0N7MWM8</accession>
<dbReference type="GO" id="GO:0007165">
    <property type="term" value="P:signal transduction"/>
    <property type="evidence" value="ECO:0007669"/>
    <property type="project" value="TreeGrafter"/>
</dbReference>
<dbReference type="PROSITE" id="PS50106">
    <property type="entry name" value="PDZ"/>
    <property type="match status" value="1"/>
</dbReference>
<reference evidence="7 10" key="1">
    <citation type="submission" date="2015-11" db="EMBL/GenBank/DDBJ databases">
        <authorList>
            <person name="Varghese N."/>
        </authorList>
    </citation>
    <scope>NUCLEOTIDE SEQUENCE [LARGE SCALE GENOMIC DNA]</scope>
    <source>
        <strain evidence="7 10">JGI-8</strain>
    </source>
</reference>
<evidence type="ECO:0000313" key="8">
    <source>
        <dbReference type="EMBL" id="CUU04173.1"/>
    </source>
</evidence>
<dbReference type="Gene3D" id="3.30.750.44">
    <property type="match status" value="1"/>
</dbReference>
<dbReference type="OrthoDB" id="9812068at2"/>
<accession>A0A0P1LFH9</accession>
<dbReference type="STRING" id="1633631.GCA_001442925_00946"/>
<dbReference type="Pfam" id="PF17820">
    <property type="entry name" value="PDZ_6"/>
    <property type="match status" value="1"/>
</dbReference>
<dbReference type="AlphaFoldDB" id="A0A0P1M5K8"/>
<gene>
    <name evidence="8" type="ORF">JGI4_00947</name>
    <name evidence="7" type="ORF">JGI8_01397</name>
</gene>
<evidence type="ECO:0000259" key="6">
    <source>
        <dbReference type="PROSITE" id="PS50106"/>
    </source>
</evidence>
<dbReference type="Pfam" id="PF22694">
    <property type="entry name" value="CtpB_N-like"/>
    <property type="match status" value="1"/>
</dbReference>
<dbReference type="EMBL" id="CZVI01000020">
    <property type="protein sequence ID" value="CUS90201.1"/>
    <property type="molecule type" value="Genomic_DNA"/>
</dbReference>
<dbReference type="GO" id="GO:0008236">
    <property type="term" value="F:serine-type peptidase activity"/>
    <property type="evidence" value="ECO:0007669"/>
    <property type="project" value="UniProtKB-KW"/>
</dbReference>
<organism evidence="8 9">
    <name type="scientific">Candidatus Kryptonium thompsonii</name>
    <dbReference type="NCBI Taxonomy" id="1633631"/>
    <lineage>
        <taxon>Bacteria</taxon>
        <taxon>Pseudomonadati</taxon>
        <taxon>Candidatus Kryptoniota</taxon>
        <taxon>Candidatus Kryptonium</taxon>
    </lineage>
</organism>
<keyword evidence="10" id="KW-1185">Reference proteome</keyword>
<dbReference type="FunFam" id="2.30.42.10:FF:000063">
    <property type="entry name" value="Peptidase, S41 family"/>
    <property type="match status" value="1"/>
</dbReference>
<dbReference type="InterPro" id="IPR029045">
    <property type="entry name" value="ClpP/crotonase-like_dom_sf"/>
</dbReference>
<dbReference type="Proteomes" id="UP000182011">
    <property type="component" value="Unassembled WGS sequence"/>
</dbReference>
<dbReference type="CDD" id="cd07560">
    <property type="entry name" value="Peptidase_S41_CPP"/>
    <property type="match status" value="1"/>
</dbReference>
<dbReference type="SMART" id="SM00245">
    <property type="entry name" value="TSPc"/>
    <property type="match status" value="1"/>
</dbReference>
<dbReference type="Gene3D" id="2.30.42.10">
    <property type="match status" value="1"/>
</dbReference>
<dbReference type="InterPro" id="IPR041489">
    <property type="entry name" value="PDZ_6"/>
</dbReference>
<dbReference type="NCBIfam" id="TIGR00225">
    <property type="entry name" value="prc"/>
    <property type="match status" value="1"/>
</dbReference>
<keyword evidence="3 5" id="KW-0378">Hydrolase</keyword>
<keyword evidence="2 5" id="KW-0645">Protease</keyword>
<proteinExistence type="inferred from homology"/>
<feature type="domain" description="PDZ" evidence="6">
    <location>
        <begin position="85"/>
        <end position="153"/>
    </location>
</feature>
<dbReference type="SMART" id="SM00228">
    <property type="entry name" value="PDZ"/>
    <property type="match status" value="1"/>
</dbReference>
<dbReference type="InterPro" id="IPR036034">
    <property type="entry name" value="PDZ_sf"/>
</dbReference>
<dbReference type="InterPro" id="IPR001478">
    <property type="entry name" value="PDZ"/>
</dbReference>
<dbReference type="Pfam" id="PF03572">
    <property type="entry name" value="Peptidase_S41"/>
    <property type="match status" value="1"/>
</dbReference>
<dbReference type="CDD" id="cd06782">
    <property type="entry name" value="cpPDZ_CPP-like"/>
    <property type="match status" value="1"/>
</dbReference>
<accession>A0A0P1MWF9</accession>